<sequence length="77" mass="8549">MARRSGREVRCGLNGYGRTALLSAPKDIDALSENVCRLFENSDLRKNIAQAGYQHIQRFTWDKAVDALEATLSHGGK</sequence>
<gene>
    <name evidence="1" type="ORF">BAE30_01330</name>
</gene>
<dbReference type="EMBL" id="LZYH01000151">
    <property type="protein sequence ID" value="OFC62920.1"/>
    <property type="molecule type" value="Genomic_DNA"/>
</dbReference>
<proteinExistence type="predicted"/>
<organism evidence="1 2">
    <name type="scientific">Acidithiobacillus caldus</name>
    <dbReference type="NCBI Taxonomy" id="33059"/>
    <lineage>
        <taxon>Bacteria</taxon>
        <taxon>Pseudomonadati</taxon>
        <taxon>Pseudomonadota</taxon>
        <taxon>Acidithiobacillia</taxon>
        <taxon>Acidithiobacillales</taxon>
        <taxon>Acidithiobacillaceae</taxon>
        <taxon>Acidithiobacillus</taxon>
    </lineage>
</organism>
<name>A0A1E7Z2B3_9PROT</name>
<evidence type="ECO:0000313" key="1">
    <source>
        <dbReference type="EMBL" id="OFC62920.1"/>
    </source>
</evidence>
<accession>A0A1E7Z2B3</accession>
<evidence type="ECO:0000313" key="2">
    <source>
        <dbReference type="Proteomes" id="UP000175707"/>
    </source>
</evidence>
<dbReference type="AlphaFoldDB" id="A0A1E7Z2B3"/>
<comment type="caution">
    <text evidence="1">The sequence shown here is derived from an EMBL/GenBank/DDBJ whole genome shotgun (WGS) entry which is preliminary data.</text>
</comment>
<dbReference type="Gene3D" id="3.40.50.2000">
    <property type="entry name" value="Glycogen Phosphorylase B"/>
    <property type="match status" value="2"/>
</dbReference>
<protein>
    <submittedName>
        <fullName evidence="1">Uncharacterized protein</fullName>
    </submittedName>
</protein>
<reference evidence="1 2" key="1">
    <citation type="submission" date="2016-06" db="EMBL/GenBank/DDBJ databases">
        <title>Gene turnover analysis identifies the evolutionary adaptation of the extremophile Acidithiobacillus caldus.</title>
        <authorList>
            <person name="Zhang X."/>
        </authorList>
    </citation>
    <scope>NUCLEOTIDE SEQUENCE [LARGE SCALE GENOMIC DNA]</scope>
    <source>
        <strain evidence="1 2">S1</strain>
    </source>
</reference>
<dbReference type="Proteomes" id="UP000175707">
    <property type="component" value="Unassembled WGS sequence"/>
</dbReference>
<dbReference type="SUPFAM" id="SSF53756">
    <property type="entry name" value="UDP-Glycosyltransferase/glycogen phosphorylase"/>
    <property type="match status" value="1"/>
</dbReference>